<dbReference type="InterPro" id="IPR016181">
    <property type="entry name" value="Acyl_CoA_acyltransferase"/>
</dbReference>
<evidence type="ECO:0000313" key="3">
    <source>
        <dbReference type="EMBL" id="CAL8109602.1"/>
    </source>
</evidence>
<sequence length="164" mass="18445">MAEIIIQRISSVDNPEFHLQVLNLRNQLLRLPIGLDLFQEDLSQEVNHVTFAAIAKSNGNNSNEIVIEEEKVIGCIILAPLEGNEKTLKLRQMAISPDFQGQGLGAKLVAKAEEYAKEQGKVRLYLHGRKHAVGFYLKCGFRKVNDQEFLELGLPHNALEKMLI</sequence>
<dbReference type="InterPro" id="IPR000182">
    <property type="entry name" value="GNAT_dom"/>
</dbReference>
<name>A0ABP1QP65_9HEXA</name>
<gene>
    <name evidence="3" type="ORF">ODALV1_LOCUS13519</name>
</gene>
<dbReference type="Proteomes" id="UP001642540">
    <property type="component" value="Unassembled WGS sequence"/>
</dbReference>
<dbReference type="EMBL" id="CAXLJM020000041">
    <property type="protein sequence ID" value="CAL8109602.1"/>
    <property type="molecule type" value="Genomic_DNA"/>
</dbReference>
<reference evidence="3 4" key="1">
    <citation type="submission" date="2024-08" db="EMBL/GenBank/DDBJ databases">
        <authorList>
            <person name="Cucini C."/>
            <person name="Frati F."/>
        </authorList>
    </citation>
    <scope>NUCLEOTIDE SEQUENCE [LARGE SCALE GENOMIC DNA]</scope>
</reference>
<protein>
    <recommendedName>
        <fullName evidence="2">N-acetyltransferase domain-containing protein</fullName>
    </recommendedName>
</protein>
<dbReference type="SUPFAM" id="SSF55729">
    <property type="entry name" value="Acyl-CoA N-acyltransferases (Nat)"/>
    <property type="match status" value="1"/>
</dbReference>
<dbReference type="InterPro" id="IPR050769">
    <property type="entry name" value="NAT_camello-type"/>
</dbReference>
<evidence type="ECO:0000313" key="4">
    <source>
        <dbReference type="Proteomes" id="UP001642540"/>
    </source>
</evidence>
<feature type="domain" description="N-acetyltransferase" evidence="2">
    <location>
        <begin position="4"/>
        <end position="164"/>
    </location>
</feature>
<accession>A0ABP1QP65</accession>
<dbReference type="CDD" id="cd04301">
    <property type="entry name" value="NAT_SF"/>
    <property type="match status" value="1"/>
</dbReference>
<keyword evidence="1" id="KW-0808">Transferase</keyword>
<evidence type="ECO:0000256" key="1">
    <source>
        <dbReference type="ARBA" id="ARBA00022679"/>
    </source>
</evidence>
<comment type="caution">
    <text evidence="3">The sequence shown here is derived from an EMBL/GenBank/DDBJ whole genome shotgun (WGS) entry which is preliminary data.</text>
</comment>
<dbReference type="PROSITE" id="PS51186">
    <property type="entry name" value="GNAT"/>
    <property type="match status" value="1"/>
</dbReference>
<proteinExistence type="predicted"/>
<keyword evidence="4" id="KW-1185">Reference proteome</keyword>
<evidence type="ECO:0000259" key="2">
    <source>
        <dbReference type="PROSITE" id="PS51186"/>
    </source>
</evidence>
<organism evidence="3 4">
    <name type="scientific">Orchesella dallaii</name>
    <dbReference type="NCBI Taxonomy" id="48710"/>
    <lineage>
        <taxon>Eukaryota</taxon>
        <taxon>Metazoa</taxon>
        <taxon>Ecdysozoa</taxon>
        <taxon>Arthropoda</taxon>
        <taxon>Hexapoda</taxon>
        <taxon>Collembola</taxon>
        <taxon>Entomobryomorpha</taxon>
        <taxon>Entomobryoidea</taxon>
        <taxon>Orchesellidae</taxon>
        <taxon>Orchesellinae</taxon>
        <taxon>Orchesella</taxon>
    </lineage>
</organism>
<dbReference type="PANTHER" id="PTHR13947:SF37">
    <property type="entry name" value="LD18367P"/>
    <property type="match status" value="1"/>
</dbReference>
<dbReference type="PANTHER" id="PTHR13947">
    <property type="entry name" value="GNAT FAMILY N-ACETYLTRANSFERASE"/>
    <property type="match status" value="1"/>
</dbReference>
<dbReference type="Gene3D" id="3.40.630.30">
    <property type="match status" value="1"/>
</dbReference>
<dbReference type="Pfam" id="PF00583">
    <property type="entry name" value="Acetyltransf_1"/>
    <property type="match status" value="1"/>
</dbReference>